<accession>B5D3B6</accession>
<organism evidence="1 2">
    <name type="scientific">Phocaeicola plebeius (strain DSM 17135 / JCM 12973 / CCUG 54634 / M2)</name>
    <name type="common">Bacteroides plebeius</name>
    <dbReference type="NCBI Taxonomy" id="484018"/>
    <lineage>
        <taxon>Bacteria</taxon>
        <taxon>Pseudomonadati</taxon>
        <taxon>Bacteroidota</taxon>
        <taxon>Bacteroidia</taxon>
        <taxon>Bacteroidales</taxon>
        <taxon>Bacteroidaceae</taxon>
        <taxon>Phocaeicola</taxon>
    </lineage>
</organism>
<evidence type="ECO:0000313" key="1">
    <source>
        <dbReference type="EMBL" id="EDY94066.1"/>
    </source>
</evidence>
<comment type="caution">
    <text evidence="1">The sequence shown here is derived from an EMBL/GenBank/DDBJ whole genome shotgun (WGS) entry which is preliminary data.</text>
</comment>
<protein>
    <submittedName>
        <fullName evidence="1">Uncharacterized protein</fullName>
    </submittedName>
</protein>
<dbReference type="HOGENOM" id="CLU_3265899_0_0_10"/>
<name>B5D3B6_PHOPM</name>
<sequence>MCHGSLPAVKAVSHFAMTREHPHAIANYSRVNMSLKQHLYM</sequence>
<dbReference type="EMBL" id="ABQC02000024">
    <property type="protein sequence ID" value="EDY94066.1"/>
    <property type="molecule type" value="Genomic_DNA"/>
</dbReference>
<dbReference type="Proteomes" id="UP000003452">
    <property type="component" value="Unassembled WGS sequence"/>
</dbReference>
<dbReference type="AlphaFoldDB" id="B5D3B6"/>
<evidence type="ECO:0000313" key="2">
    <source>
        <dbReference type="Proteomes" id="UP000003452"/>
    </source>
</evidence>
<reference evidence="1 2" key="1">
    <citation type="submission" date="2008-08" db="EMBL/GenBank/DDBJ databases">
        <title>Draft genome sequence of Bacteroides plebeius (DSM 17135).</title>
        <authorList>
            <person name="Sudarsanam P."/>
            <person name="Ley R."/>
            <person name="Guruge J."/>
            <person name="Turnbaugh P.J."/>
            <person name="Mahowald M."/>
            <person name="Liep D."/>
            <person name="Gordon J."/>
        </authorList>
    </citation>
    <scope>NUCLEOTIDE SEQUENCE [LARGE SCALE GENOMIC DNA]</scope>
    <source>
        <strain evidence="2">DSM 17135 / JCM 12973 / M2</strain>
    </source>
</reference>
<gene>
    <name evidence="1" type="ORF">BACPLE_03510</name>
</gene>
<reference evidence="1 2" key="2">
    <citation type="submission" date="2008-08" db="EMBL/GenBank/DDBJ databases">
        <authorList>
            <person name="Fulton L."/>
            <person name="Clifton S."/>
            <person name="Fulton B."/>
            <person name="Xu J."/>
            <person name="Minx P."/>
            <person name="Pepin K.H."/>
            <person name="Johnson M."/>
            <person name="Thiruvilangam P."/>
            <person name="Bhonagiri V."/>
            <person name="Nash W.E."/>
            <person name="Mardis E.R."/>
            <person name="Wilson R.K."/>
        </authorList>
    </citation>
    <scope>NUCLEOTIDE SEQUENCE [LARGE SCALE GENOMIC DNA]</scope>
    <source>
        <strain evidence="2">DSM 17135 / JCM 12973 / M2</strain>
    </source>
</reference>
<proteinExistence type="predicted"/>